<dbReference type="AlphaFoldDB" id="A0A8E2E2Q0"/>
<organism evidence="1 2">
    <name type="scientific">Lepidopterella palustris CBS 459.81</name>
    <dbReference type="NCBI Taxonomy" id="1314670"/>
    <lineage>
        <taxon>Eukaryota</taxon>
        <taxon>Fungi</taxon>
        <taxon>Dikarya</taxon>
        <taxon>Ascomycota</taxon>
        <taxon>Pezizomycotina</taxon>
        <taxon>Dothideomycetes</taxon>
        <taxon>Pleosporomycetidae</taxon>
        <taxon>Mytilinidiales</taxon>
        <taxon>Argynnaceae</taxon>
        <taxon>Lepidopterella</taxon>
    </lineage>
</organism>
<accession>A0A8E2E2Q0</accession>
<evidence type="ECO:0000313" key="1">
    <source>
        <dbReference type="EMBL" id="OCK76270.1"/>
    </source>
</evidence>
<keyword evidence="2" id="KW-1185">Reference proteome</keyword>
<evidence type="ECO:0000313" key="2">
    <source>
        <dbReference type="Proteomes" id="UP000250266"/>
    </source>
</evidence>
<dbReference type="Proteomes" id="UP000250266">
    <property type="component" value="Unassembled WGS sequence"/>
</dbReference>
<dbReference type="SUPFAM" id="SSF48403">
    <property type="entry name" value="Ankyrin repeat"/>
    <property type="match status" value="1"/>
</dbReference>
<gene>
    <name evidence="1" type="ORF">K432DRAFT_385551</name>
</gene>
<sequence>MDPETLKKILETRGTVRGNPLYRALFRDRLENTKLLTKGAEINCIGGTLGAPIHVAWKHCYFDISTLLLDRGAKIALIREAEKMQQRWFWEL</sequence>
<proteinExistence type="predicted"/>
<name>A0A8E2E2Q0_9PEZI</name>
<reference evidence="1 2" key="1">
    <citation type="journal article" date="2016" name="Nat. Commun.">
        <title>Ectomycorrhizal ecology is imprinted in the genome of the dominant symbiotic fungus Cenococcum geophilum.</title>
        <authorList>
            <consortium name="DOE Joint Genome Institute"/>
            <person name="Peter M."/>
            <person name="Kohler A."/>
            <person name="Ohm R.A."/>
            <person name="Kuo A."/>
            <person name="Krutzmann J."/>
            <person name="Morin E."/>
            <person name="Arend M."/>
            <person name="Barry K.W."/>
            <person name="Binder M."/>
            <person name="Choi C."/>
            <person name="Clum A."/>
            <person name="Copeland A."/>
            <person name="Grisel N."/>
            <person name="Haridas S."/>
            <person name="Kipfer T."/>
            <person name="LaButti K."/>
            <person name="Lindquist E."/>
            <person name="Lipzen A."/>
            <person name="Maire R."/>
            <person name="Meier B."/>
            <person name="Mihaltcheva S."/>
            <person name="Molinier V."/>
            <person name="Murat C."/>
            <person name="Poggeler S."/>
            <person name="Quandt C.A."/>
            <person name="Sperisen C."/>
            <person name="Tritt A."/>
            <person name="Tisserant E."/>
            <person name="Crous P.W."/>
            <person name="Henrissat B."/>
            <person name="Nehls U."/>
            <person name="Egli S."/>
            <person name="Spatafora J.W."/>
            <person name="Grigoriev I.V."/>
            <person name="Martin F.M."/>
        </authorList>
    </citation>
    <scope>NUCLEOTIDE SEQUENCE [LARGE SCALE GENOMIC DNA]</scope>
    <source>
        <strain evidence="1 2">CBS 459.81</strain>
    </source>
</reference>
<protein>
    <recommendedName>
        <fullName evidence="3">Ankyrin</fullName>
    </recommendedName>
</protein>
<dbReference type="InterPro" id="IPR036770">
    <property type="entry name" value="Ankyrin_rpt-contain_sf"/>
</dbReference>
<evidence type="ECO:0008006" key="3">
    <source>
        <dbReference type="Google" id="ProtNLM"/>
    </source>
</evidence>
<dbReference type="Gene3D" id="1.25.40.20">
    <property type="entry name" value="Ankyrin repeat-containing domain"/>
    <property type="match status" value="1"/>
</dbReference>
<dbReference type="EMBL" id="KV745226">
    <property type="protein sequence ID" value="OCK76270.1"/>
    <property type="molecule type" value="Genomic_DNA"/>
</dbReference>